<evidence type="ECO:0000256" key="1">
    <source>
        <dbReference type="SAM" id="MobiDB-lite"/>
    </source>
</evidence>
<dbReference type="EMBL" id="BMAU01021192">
    <property type="protein sequence ID" value="GFX96484.1"/>
    <property type="molecule type" value="Genomic_DNA"/>
</dbReference>
<accession>A0A8X6RPR2</accession>
<sequence length="71" mass="8130">MRKRPGRLDDEEASPGGRSLQTSTYIKYRPSLHGGCSSRIPSPQPIICMPLRRLCKNNEVKSYIKDILIWD</sequence>
<feature type="region of interest" description="Disordered" evidence="1">
    <location>
        <begin position="1"/>
        <end position="20"/>
    </location>
</feature>
<name>A0A8X6RPR2_TRICX</name>
<dbReference type="Proteomes" id="UP000887159">
    <property type="component" value="Unassembled WGS sequence"/>
</dbReference>
<keyword evidence="3" id="KW-1185">Reference proteome</keyword>
<evidence type="ECO:0000313" key="3">
    <source>
        <dbReference type="Proteomes" id="UP000887159"/>
    </source>
</evidence>
<organism evidence="2 3">
    <name type="scientific">Trichonephila clavipes</name>
    <name type="common">Golden silk orbweaver</name>
    <name type="synonym">Nephila clavipes</name>
    <dbReference type="NCBI Taxonomy" id="2585209"/>
    <lineage>
        <taxon>Eukaryota</taxon>
        <taxon>Metazoa</taxon>
        <taxon>Ecdysozoa</taxon>
        <taxon>Arthropoda</taxon>
        <taxon>Chelicerata</taxon>
        <taxon>Arachnida</taxon>
        <taxon>Araneae</taxon>
        <taxon>Araneomorphae</taxon>
        <taxon>Entelegynae</taxon>
        <taxon>Araneoidea</taxon>
        <taxon>Nephilidae</taxon>
        <taxon>Trichonephila</taxon>
    </lineage>
</organism>
<protein>
    <submittedName>
        <fullName evidence="2">Uncharacterized protein</fullName>
    </submittedName>
</protein>
<comment type="caution">
    <text evidence="2">The sequence shown here is derived from an EMBL/GenBank/DDBJ whole genome shotgun (WGS) entry which is preliminary data.</text>
</comment>
<gene>
    <name evidence="2" type="ORF">TNCV_1441581</name>
</gene>
<proteinExistence type="predicted"/>
<reference evidence="2" key="1">
    <citation type="submission" date="2020-08" db="EMBL/GenBank/DDBJ databases">
        <title>Multicomponent nature underlies the extraordinary mechanical properties of spider dragline silk.</title>
        <authorList>
            <person name="Kono N."/>
            <person name="Nakamura H."/>
            <person name="Mori M."/>
            <person name="Yoshida Y."/>
            <person name="Ohtoshi R."/>
            <person name="Malay A.D."/>
            <person name="Moran D.A.P."/>
            <person name="Tomita M."/>
            <person name="Numata K."/>
            <person name="Arakawa K."/>
        </authorList>
    </citation>
    <scope>NUCLEOTIDE SEQUENCE</scope>
</reference>
<evidence type="ECO:0000313" key="2">
    <source>
        <dbReference type="EMBL" id="GFX96484.1"/>
    </source>
</evidence>
<dbReference type="AlphaFoldDB" id="A0A8X6RPR2"/>